<dbReference type="AlphaFoldDB" id="A0A7Y0XCU3"/>
<organism evidence="3 4">
    <name type="scientific">Vibrio parahaemolyticus</name>
    <dbReference type="NCBI Taxonomy" id="670"/>
    <lineage>
        <taxon>Bacteria</taxon>
        <taxon>Pseudomonadati</taxon>
        <taxon>Pseudomonadota</taxon>
        <taxon>Gammaproteobacteria</taxon>
        <taxon>Vibrionales</taxon>
        <taxon>Vibrionaceae</taxon>
        <taxon>Vibrio</taxon>
    </lineage>
</organism>
<feature type="non-terminal residue" evidence="3">
    <location>
        <position position="1"/>
    </location>
</feature>
<protein>
    <submittedName>
        <fullName evidence="3">Tyrosine-type recombinase/integrase</fullName>
    </submittedName>
</protein>
<accession>A0A7Y0XCU3</accession>
<dbReference type="InterPro" id="IPR013762">
    <property type="entry name" value="Integrase-like_cat_sf"/>
</dbReference>
<feature type="non-terminal residue" evidence="3">
    <location>
        <position position="82"/>
    </location>
</feature>
<evidence type="ECO:0000313" key="3">
    <source>
        <dbReference type="EMBL" id="NMU84171.1"/>
    </source>
</evidence>
<evidence type="ECO:0000259" key="2">
    <source>
        <dbReference type="PROSITE" id="PS51898"/>
    </source>
</evidence>
<dbReference type="Proteomes" id="UP000518904">
    <property type="component" value="Unassembled WGS sequence"/>
</dbReference>
<dbReference type="EMBL" id="JABCLB010001473">
    <property type="protein sequence ID" value="NMU84171.1"/>
    <property type="molecule type" value="Genomic_DNA"/>
</dbReference>
<evidence type="ECO:0000313" key="4">
    <source>
        <dbReference type="Proteomes" id="UP000518904"/>
    </source>
</evidence>
<dbReference type="PROSITE" id="PS51898">
    <property type="entry name" value="TYR_RECOMBINASE"/>
    <property type="match status" value="1"/>
</dbReference>
<comment type="caution">
    <text evidence="3">The sequence shown here is derived from an EMBL/GenBank/DDBJ whole genome shotgun (WGS) entry which is preliminary data.</text>
</comment>
<dbReference type="SUPFAM" id="SSF56349">
    <property type="entry name" value="DNA breaking-rejoining enzymes"/>
    <property type="match status" value="1"/>
</dbReference>
<dbReference type="GO" id="GO:0006310">
    <property type="term" value="P:DNA recombination"/>
    <property type="evidence" value="ECO:0007669"/>
    <property type="project" value="UniProtKB-KW"/>
</dbReference>
<sequence length="82" mass="9906">THFLSWEEVEKLLWDMDHRYEDLDLAFQTRQAIKLCFHLGGQRPYEVVTLEWSDINFKDKYLTVQPENFKTNIPHVIPLTRT</sequence>
<name>A0A7Y0XCU3_VIBPH</name>
<evidence type="ECO:0000256" key="1">
    <source>
        <dbReference type="ARBA" id="ARBA00023172"/>
    </source>
</evidence>
<dbReference type="InterPro" id="IPR011010">
    <property type="entry name" value="DNA_brk_join_enz"/>
</dbReference>
<dbReference type="Pfam" id="PF00589">
    <property type="entry name" value="Phage_integrase"/>
    <property type="match status" value="1"/>
</dbReference>
<dbReference type="Gene3D" id="1.10.443.10">
    <property type="entry name" value="Intergrase catalytic core"/>
    <property type="match status" value="1"/>
</dbReference>
<feature type="domain" description="Tyr recombinase" evidence="2">
    <location>
        <begin position="1"/>
        <end position="82"/>
    </location>
</feature>
<proteinExistence type="predicted"/>
<dbReference type="GO" id="GO:0003677">
    <property type="term" value="F:DNA binding"/>
    <property type="evidence" value="ECO:0007669"/>
    <property type="project" value="InterPro"/>
</dbReference>
<reference evidence="3 4" key="1">
    <citation type="submission" date="2020-04" db="EMBL/GenBank/DDBJ databases">
        <title>Whole-genome sequencing of Vibrio spp. from China reveals different genetic environments of blaCTX-M-14 among diverse lineages.</title>
        <authorList>
            <person name="Zheng Z."/>
            <person name="Ye L."/>
            <person name="Chen S."/>
        </authorList>
    </citation>
    <scope>NUCLEOTIDE SEQUENCE [LARGE SCALE GENOMIC DNA]</scope>
    <source>
        <strain evidence="3 4">Vb0551</strain>
    </source>
</reference>
<gene>
    <name evidence="3" type="ORF">HKB16_14890</name>
</gene>
<dbReference type="InterPro" id="IPR002104">
    <property type="entry name" value="Integrase_catalytic"/>
</dbReference>
<dbReference type="GO" id="GO:0015074">
    <property type="term" value="P:DNA integration"/>
    <property type="evidence" value="ECO:0007669"/>
    <property type="project" value="InterPro"/>
</dbReference>
<keyword evidence="1" id="KW-0233">DNA recombination</keyword>